<evidence type="ECO:0000313" key="9">
    <source>
        <dbReference type="Proteomes" id="UP000028073"/>
    </source>
</evidence>
<protein>
    <submittedName>
        <fullName evidence="8">Membrane protein</fullName>
    </submittedName>
</protein>
<feature type="transmembrane region" description="Helical" evidence="7">
    <location>
        <begin position="29"/>
        <end position="48"/>
    </location>
</feature>
<keyword evidence="9" id="KW-1185">Reference proteome</keyword>
<dbReference type="GO" id="GO:0005886">
    <property type="term" value="C:plasma membrane"/>
    <property type="evidence" value="ECO:0007669"/>
    <property type="project" value="UniProtKB-SubCell"/>
</dbReference>
<feature type="transmembrane region" description="Helical" evidence="7">
    <location>
        <begin position="82"/>
        <end position="104"/>
    </location>
</feature>
<evidence type="ECO:0000256" key="3">
    <source>
        <dbReference type="ARBA" id="ARBA00022475"/>
    </source>
</evidence>
<dbReference type="InterPro" id="IPR006214">
    <property type="entry name" value="Bax_inhibitor_1-related"/>
</dbReference>
<feature type="transmembrane region" description="Helical" evidence="7">
    <location>
        <begin position="54"/>
        <end position="70"/>
    </location>
</feature>
<dbReference type="AlphaFoldDB" id="A0A081NCV3"/>
<sequence length="224" mass="23600">MERKPTAVASRSTQVGSGIEINSVLRNTYMLLGMTLLFSAFTAGVAMALEISRMTAMVLSLVGFGLIFVVNKTADSAKGLVAVFAFTGVLGAALGPMLNYYLALANGPSLVMQALGGTAVVFFALSAYVLVSRKDFSFMGGFLMVGLIVAVIASIALIFFQIPAASMALSAAIVLLMSGFILFDTSRIIHGGETNYIRATVSLYLNIYNLFTALLSLLGMSSDD</sequence>
<dbReference type="RefSeq" id="WP_034840998.1">
    <property type="nucleotide sequence ID" value="NZ_JOKH01000006.1"/>
</dbReference>
<name>A0A081NCV3_9GAMM</name>
<comment type="similarity">
    <text evidence="2 7">Belongs to the BI1 family.</text>
</comment>
<dbReference type="STRING" id="1137799.GZ78_23990"/>
<keyword evidence="3" id="KW-1003">Cell membrane</keyword>
<keyword evidence="5 7" id="KW-1133">Transmembrane helix</keyword>
<dbReference type="PANTHER" id="PTHR23291:SF115">
    <property type="entry name" value="MODULATOR OF FTSH PROTEASE YCCA"/>
    <property type="match status" value="1"/>
</dbReference>
<evidence type="ECO:0000256" key="1">
    <source>
        <dbReference type="ARBA" id="ARBA00004651"/>
    </source>
</evidence>
<evidence type="ECO:0000256" key="6">
    <source>
        <dbReference type="ARBA" id="ARBA00023136"/>
    </source>
</evidence>
<dbReference type="PROSITE" id="PS01243">
    <property type="entry name" value="BI1"/>
    <property type="match status" value="1"/>
</dbReference>
<keyword evidence="6 7" id="KW-0472">Membrane</keyword>
<dbReference type="InterPro" id="IPR006213">
    <property type="entry name" value="Bax_inhbtr1_CS"/>
</dbReference>
<dbReference type="PANTHER" id="PTHR23291">
    <property type="entry name" value="BAX INHIBITOR-RELATED"/>
    <property type="match status" value="1"/>
</dbReference>
<dbReference type="Pfam" id="PF01027">
    <property type="entry name" value="Bax1-I"/>
    <property type="match status" value="1"/>
</dbReference>
<accession>A0A081NCV3</accession>
<feature type="transmembrane region" description="Helical" evidence="7">
    <location>
        <begin position="110"/>
        <end position="131"/>
    </location>
</feature>
<feature type="transmembrane region" description="Helical" evidence="7">
    <location>
        <begin position="138"/>
        <end position="159"/>
    </location>
</feature>
<gene>
    <name evidence="8" type="ORF">GZ78_23990</name>
</gene>
<evidence type="ECO:0000256" key="7">
    <source>
        <dbReference type="RuleBase" id="RU004379"/>
    </source>
</evidence>
<evidence type="ECO:0000256" key="4">
    <source>
        <dbReference type="ARBA" id="ARBA00022692"/>
    </source>
</evidence>
<evidence type="ECO:0000256" key="2">
    <source>
        <dbReference type="ARBA" id="ARBA00010350"/>
    </source>
</evidence>
<dbReference type="EMBL" id="JOKH01000006">
    <property type="protein sequence ID" value="KEQ16276.1"/>
    <property type="molecule type" value="Genomic_DNA"/>
</dbReference>
<proteinExistence type="inferred from homology"/>
<feature type="transmembrane region" description="Helical" evidence="7">
    <location>
        <begin position="203"/>
        <end position="221"/>
    </location>
</feature>
<evidence type="ECO:0000313" key="8">
    <source>
        <dbReference type="EMBL" id="KEQ16276.1"/>
    </source>
</evidence>
<feature type="transmembrane region" description="Helical" evidence="7">
    <location>
        <begin position="165"/>
        <end position="183"/>
    </location>
</feature>
<evidence type="ECO:0000256" key="5">
    <source>
        <dbReference type="ARBA" id="ARBA00022989"/>
    </source>
</evidence>
<dbReference type="CDD" id="cd10433">
    <property type="entry name" value="YccA_like"/>
    <property type="match status" value="1"/>
</dbReference>
<organism evidence="8 9">
    <name type="scientific">Endozoicomonas numazuensis</name>
    <dbReference type="NCBI Taxonomy" id="1137799"/>
    <lineage>
        <taxon>Bacteria</taxon>
        <taxon>Pseudomonadati</taxon>
        <taxon>Pseudomonadota</taxon>
        <taxon>Gammaproteobacteria</taxon>
        <taxon>Oceanospirillales</taxon>
        <taxon>Endozoicomonadaceae</taxon>
        <taxon>Endozoicomonas</taxon>
    </lineage>
</organism>
<comment type="caution">
    <text evidence="8">The sequence shown here is derived from an EMBL/GenBank/DDBJ whole genome shotgun (WGS) entry which is preliminary data.</text>
</comment>
<comment type="subcellular location">
    <subcellularLocation>
        <location evidence="1">Cell membrane</location>
        <topology evidence="1">Multi-pass membrane protein</topology>
    </subcellularLocation>
</comment>
<dbReference type="eggNOG" id="COG0670">
    <property type="taxonomic scope" value="Bacteria"/>
</dbReference>
<keyword evidence="4 7" id="KW-0812">Transmembrane</keyword>
<reference evidence="8 9" key="1">
    <citation type="submission" date="2014-06" db="EMBL/GenBank/DDBJ databases">
        <title>Whole Genome Sequences of Three Symbiotic Endozoicomonas Bacteria.</title>
        <authorList>
            <person name="Neave M.J."/>
            <person name="Apprill A."/>
            <person name="Voolstra C.R."/>
        </authorList>
    </citation>
    <scope>NUCLEOTIDE SEQUENCE [LARGE SCALE GENOMIC DNA]</scope>
    <source>
        <strain evidence="8 9">DSM 25634</strain>
    </source>
</reference>
<dbReference type="Proteomes" id="UP000028073">
    <property type="component" value="Unassembled WGS sequence"/>
</dbReference>
<dbReference type="OrthoDB" id="9813298at2"/>